<dbReference type="Proteomes" id="UP001195660">
    <property type="component" value="Unassembled WGS sequence"/>
</dbReference>
<evidence type="ECO:0000313" key="5">
    <source>
        <dbReference type="EMBL" id="MBM5571601.1"/>
    </source>
</evidence>
<dbReference type="PANTHER" id="PTHR37419">
    <property type="entry name" value="SERINE/THREONINE-PROTEIN KINASE TOXIN HIPA"/>
    <property type="match status" value="1"/>
</dbReference>
<dbReference type="EMBL" id="WOFE01000003">
    <property type="protein sequence ID" value="MBM5571601.1"/>
    <property type="molecule type" value="Genomic_DNA"/>
</dbReference>
<keyword evidence="6" id="KW-1185">Reference proteome</keyword>
<dbReference type="Gene3D" id="1.10.1070.20">
    <property type="match status" value="1"/>
</dbReference>
<comment type="similarity">
    <text evidence="1">Belongs to the HipA Ser/Thr kinase family.</text>
</comment>
<name>A0ABS2CBT1_9NEIS</name>
<evidence type="ECO:0000256" key="2">
    <source>
        <dbReference type="ARBA" id="ARBA00022679"/>
    </source>
</evidence>
<evidence type="ECO:0000259" key="4">
    <source>
        <dbReference type="Pfam" id="PF07804"/>
    </source>
</evidence>
<comment type="caution">
    <text evidence="5">The sequence shown here is derived from an EMBL/GenBank/DDBJ whole genome shotgun (WGS) entry which is preliminary data.</text>
</comment>
<reference evidence="5 6" key="1">
    <citation type="submission" date="2019-11" db="EMBL/GenBank/DDBJ databases">
        <title>Novel Deefgea species.</title>
        <authorList>
            <person name="Han J.-H."/>
        </authorList>
    </citation>
    <scope>NUCLEOTIDE SEQUENCE [LARGE SCALE GENOMIC DNA]</scope>
    <source>
        <strain evidence="5 6">LMG 24817</strain>
    </source>
</reference>
<evidence type="ECO:0000256" key="1">
    <source>
        <dbReference type="ARBA" id="ARBA00010164"/>
    </source>
</evidence>
<sequence length="430" mass="47949">MSNALIELKLGLYMHKATSPTAAALLKVERFGVMESGTLSYGRQFINNQNMRFHPDPALAKPVNLLSPQRMRDGGALPPYLKDALPDSWGRLVLMAANPGITPDDYVVLSMTNEYRIGAVVVMDSPYLPSTQPPLSLQDLYTMAMAVQYGRDVPLDVRRLLTQGGSLGGARPKASIYDDGALWLAKFPLREDAFDYQIAEAGTLELATMCGIQASTARCVVLHHATVLMTKRFDRIPSPDGEQRIHFLSAAGLLNVDYESGQGTYVELAHAISRFGAAPKEDCRELFRRMIFNILIDNTDDHVKNHGFLHTGDNKYRLAPAYDIHPQGTHLQYMGMPLVNDLTTPSIRQIVDEAHHFHLNTFEAELIILQLITKISGNWRKVFTQAGMTDQDIQYLAKVLNPLHERWQAMHAEFIATPAQKILGKGEQGR</sequence>
<dbReference type="PANTHER" id="PTHR37419:SF8">
    <property type="entry name" value="TOXIN YJJJ"/>
    <property type="match status" value="1"/>
</dbReference>
<organism evidence="5 6">
    <name type="scientific">Deefgea chitinilytica</name>
    <dbReference type="NCBI Taxonomy" id="570276"/>
    <lineage>
        <taxon>Bacteria</taxon>
        <taxon>Pseudomonadati</taxon>
        <taxon>Pseudomonadota</taxon>
        <taxon>Betaproteobacteria</taxon>
        <taxon>Neisseriales</taxon>
        <taxon>Chitinibacteraceae</taxon>
        <taxon>Deefgea</taxon>
    </lineage>
</organism>
<keyword evidence="2" id="KW-0808">Transferase</keyword>
<gene>
    <name evidence="5" type="ORF">GM173_08400</name>
</gene>
<keyword evidence="3" id="KW-0418">Kinase</keyword>
<proteinExistence type="inferred from homology"/>
<dbReference type="InterPro" id="IPR052028">
    <property type="entry name" value="HipA_Ser/Thr_kinase"/>
</dbReference>
<dbReference type="Pfam" id="PF07804">
    <property type="entry name" value="HipA_C"/>
    <property type="match status" value="1"/>
</dbReference>
<accession>A0ABS2CBT1</accession>
<evidence type="ECO:0000256" key="3">
    <source>
        <dbReference type="ARBA" id="ARBA00022777"/>
    </source>
</evidence>
<evidence type="ECO:0000313" key="6">
    <source>
        <dbReference type="Proteomes" id="UP001195660"/>
    </source>
</evidence>
<dbReference type="InterPro" id="IPR012893">
    <property type="entry name" value="HipA-like_C"/>
</dbReference>
<feature type="domain" description="HipA-like C-terminal" evidence="4">
    <location>
        <begin position="166"/>
        <end position="379"/>
    </location>
</feature>
<dbReference type="RefSeq" id="WP_203570936.1">
    <property type="nucleotide sequence ID" value="NZ_WOFE01000003.1"/>
</dbReference>
<protein>
    <submittedName>
        <fullName evidence="5">Type II toxin-antitoxin system HipA family toxin</fullName>
    </submittedName>
</protein>